<comment type="caution">
    <text evidence="3">The sequence shown here is derived from an EMBL/GenBank/DDBJ whole genome shotgun (WGS) entry which is preliminary data.</text>
</comment>
<name>A0A1Y4DHP1_9BACT</name>
<dbReference type="Proteomes" id="UP000196368">
    <property type="component" value="Unassembled WGS sequence"/>
</dbReference>
<keyword evidence="2" id="KW-0732">Signal</keyword>
<organism evidence="3 4">
    <name type="scientific">Candidatus Avelusimicrobium gallicola</name>
    <dbReference type="NCBI Taxonomy" id="2562704"/>
    <lineage>
        <taxon>Bacteria</taxon>
        <taxon>Pseudomonadati</taxon>
        <taxon>Elusimicrobiota</taxon>
        <taxon>Elusimicrobia</taxon>
        <taxon>Elusimicrobiales</taxon>
        <taxon>Elusimicrobiaceae</taxon>
        <taxon>Candidatus Avelusimicrobium</taxon>
    </lineage>
</organism>
<protein>
    <submittedName>
        <fullName evidence="3">Uncharacterized protein</fullName>
    </submittedName>
</protein>
<keyword evidence="4" id="KW-1185">Reference proteome</keyword>
<sequence length="201" mass="22390">MKKVMIAVLLAALCAPAFAEGPRKCKGDDCPMPKGPRAEAVKAKQDKKDARAEEFKKARREHKAQMRATEEKMETLVQEYNKLKAGKKKDAKKEEIAKMVESIRKEQIKFKEEQLAKFQERLERMKKELDEEKSDKNIKAWVEEKTNAVIAEEGDLDVLFGGPAPRRMPGPKAGPRRGPGPEEMGPHAGGPALPPPPAPAE</sequence>
<feature type="compositionally biased region" description="Basic and acidic residues" evidence="1">
    <location>
        <begin position="22"/>
        <end position="56"/>
    </location>
</feature>
<dbReference type="RefSeq" id="WP_087288361.1">
    <property type="nucleotide sequence ID" value="NZ_NFJD01000003.1"/>
</dbReference>
<evidence type="ECO:0000313" key="3">
    <source>
        <dbReference type="EMBL" id="OUO56448.1"/>
    </source>
</evidence>
<feature type="compositionally biased region" description="Low complexity" evidence="1">
    <location>
        <begin position="161"/>
        <end position="173"/>
    </location>
</feature>
<evidence type="ECO:0000313" key="4">
    <source>
        <dbReference type="Proteomes" id="UP000196368"/>
    </source>
</evidence>
<feature type="region of interest" description="Disordered" evidence="1">
    <location>
        <begin position="22"/>
        <end position="72"/>
    </location>
</feature>
<evidence type="ECO:0000256" key="1">
    <source>
        <dbReference type="SAM" id="MobiDB-lite"/>
    </source>
</evidence>
<dbReference type="EMBL" id="NFJD01000003">
    <property type="protein sequence ID" value="OUO56448.1"/>
    <property type="molecule type" value="Genomic_DNA"/>
</dbReference>
<feature type="compositionally biased region" description="Pro residues" evidence="1">
    <location>
        <begin position="192"/>
        <end position="201"/>
    </location>
</feature>
<feature type="signal peptide" evidence="2">
    <location>
        <begin position="1"/>
        <end position="19"/>
    </location>
</feature>
<proteinExistence type="predicted"/>
<feature type="chain" id="PRO_5013051140" evidence="2">
    <location>
        <begin position="20"/>
        <end position="201"/>
    </location>
</feature>
<accession>A0A1Y4DHP1</accession>
<evidence type="ECO:0000256" key="2">
    <source>
        <dbReference type="SAM" id="SignalP"/>
    </source>
</evidence>
<dbReference type="AlphaFoldDB" id="A0A1Y4DHP1"/>
<gene>
    <name evidence="3" type="ORF">B5F75_04445</name>
</gene>
<reference evidence="4" key="1">
    <citation type="submission" date="2017-04" db="EMBL/GenBank/DDBJ databases">
        <title>Function of individual gut microbiota members based on whole genome sequencing of pure cultures obtained from chicken caecum.</title>
        <authorList>
            <person name="Medvecky M."/>
            <person name="Cejkova D."/>
            <person name="Polansky O."/>
            <person name="Karasova D."/>
            <person name="Kubasova T."/>
            <person name="Cizek A."/>
            <person name="Rychlik I."/>
        </authorList>
    </citation>
    <scope>NUCLEOTIDE SEQUENCE [LARGE SCALE GENOMIC DNA]</scope>
    <source>
        <strain evidence="4">An273</strain>
    </source>
</reference>
<feature type="region of interest" description="Disordered" evidence="1">
    <location>
        <begin position="158"/>
        <end position="201"/>
    </location>
</feature>